<proteinExistence type="predicted"/>
<keyword evidence="3" id="KW-1185">Reference proteome</keyword>
<name>A0ABY8TYG1_TETOB</name>
<dbReference type="PANTHER" id="PTHR46967:SF1">
    <property type="entry name" value="KERATIN-ASSOCIATED PROTEIN 16-1-LIKE"/>
    <property type="match status" value="1"/>
</dbReference>
<evidence type="ECO:0000259" key="1">
    <source>
        <dbReference type="Pfam" id="PF07699"/>
    </source>
</evidence>
<dbReference type="SMART" id="SM01411">
    <property type="entry name" value="Ephrin_rec_like"/>
    <property type="match status" value="3"/>
</dbReference>
<gene>
    <name evidence="2" type="ORF">OEZ85_002721</name>
</gene>
<dbReference type="PANTHER" id="PTHR46967">
    <property type="entry name" value="INSULIN-LIKE GROWTH FACTOR BINDING PROTEIN,N-TERMINAL"/>
    <property type="match status" value="1"/>
</dbReference>
<accession>A0ABY8TYG1</accession>
<dbReference type="SUPFAM" id="SSF57184">
    <property type="entry name" value="Growth factor receptor domain"/>
    <property type="match status" value="2"/>
</dbReference>
<evidence type="ECO:0000313" key="3">
    <source>
        <dbReference type="Proteomes" id="UP001244341"/>
    </source>
</evidence>
<dbReference type="InterPro" id="IPR009030">
    <property type="entry name" value="Growth_fac_rcpt_cys_sf"/>
</dbReference>
<sequence>MTKLGGIVGKHQNEFWLFDIWNPEIWCEANFPVLEPGVVNRVEGDSWYAQGVDAKSDECAVCTKRRRCDSKPDFPPRRAQSAACAVERLHEQVWPGEKRCQPGLLQLSCIEDLYFQADPGYSNSSRLVYIFGDSKTTKVRTAQCPEGMLLRVKLAEADSGIKSFDASKETVLQQQCPVGSNSCTFDFSKFKEYKGQALRVEYVCECPKGYSPLPATDPRNPSGAGACVRCMPGTYRTEMDAACMLCPPGTYSDVAQRGEECVPWPAGTYAATAGQSTCNVCGQGTYSAPGAAICRPCTGNTYQDSMGAAACDPVHQAGFFVPPSNYSRLACDACPTGTYRSAAVAVMANTTGMGQCTACPAGYYSSSTGQAACSPCPIGTYQDKTGQAGCIAGAKGYYTAKSASTAAAACSLKDAPIDYDALAVQVALQYAQGRTVTTRVATNRNAKNRKPVTGRGLLQITAPATPSELAAAKTQTLTYNAAICQAMLRALGAATGLTELGNGICNGGPFNTAVCGWDRGDCCEATCNPNKDMAFSCAANNMQCRDPTVIARAARGGYASVLDCTLPGSQQKTPEPANAPATCPAAAGQGGRGNGMCDDDLNIAACNYDDGDCCPSTCKRSYIDISCSPDLFNCRDKAANTDTVPPTLWGVPMPADEVLFKTFSSLQRTSALEPTSEVSASDNYPCFDGVVTVTDVNVALTSKTAAQCNDKVLFNIKRTWSANDAAGNVATATRTYSIVDYQDSIMIGNIMVPVASPTSALPFARQTLSLGTTAPNKIYTWTLTPRPGVSGKVVTKTGGTVSVTISNTASTGAELVATATGNSVYDVTVRTAYAGCVAPVTTIKVGTLTVMVTGQPLAALSPASASIRLSGSVTFVASQSLNPNAGTGSDITYAWVVRNAAGTAVITKPASATLSQLNILGTQLGQTRAPTTPVAFNETVTIVTVTGQSATAAASLTLTA</sequence>
<dbReference type="EMBL" id="CP126212">
    <property type="protein sequence ID" value="WIA14182.1"/>
    <property type="molecule type" value="Genomic_DNA"/>
</dbReference>
<evidence type="ECO:0000313" key="2">
    <source>
        <dbReference type="EMBL" id="WIA14182.1"/>
    </source>
</evidence>
<dbReference type="Pfam" id="PF07699">
    <property type="entry name" value="Ephrin_rec_like"/>
    <property type="match status" value="1"/>
</dbReference>
<dbReference type="InterPro" id="IPR011641">
    <property type="entry name" value="Tyr-kin_ephrin_A/B_rcpt-like"/>
</dbReference>
<reference evidence="2 3" key="1">
    <citation type="submission" date="2023-05" db="EMBL/GenBank/DDBJ databases">
        <title>A 100% complete, gapless, phased diploid assembly of the Scenedesmus obliquus UTEX 3031 genome.</title>
        <authorList>
            <person name="Biondi T.C."/>
            <person name="Hanschen E.R."/>
            <person name="Kwon T."/>
            <person name="Eng W."/>
            <person name="Kruse C.P.S."/>
            <person name="Koehler S.I."/>
            <person name="Kunde Y."/>
            <person name="Gleasner C.D."/>
            <person name="You Mak K.T."/>
            <person name="Polle J."/>
            <person name="Hovde B.T."/>
            <person name="Starkenburg S.R."/>
        </authorList>
    </citation>
    <scope>NUCLEOTIDE SEQUENCE [LARGE SCALE GENOMIC DNA]</scope>
    <source>
        <strain evidence="2 3">DOE0152z</strain>
    </source>
</reference>
<organism evidence="2 3">
    <name type="scientific">Tetradesmus obliquus</name>
    <name type="common">Green alga</name>
    <name type="synonym">Acutodesmus obliquus</name>
    <dbReference type="NCBI Taxonomy" id="3088"/>
    <lineage>
        <taxon>Eukaryota</taxon>
        <taxon>Viridiplantae</taxon>
        <taxon>Chlorophyta</taxon>
        <taxon>core chlorophytes</taxon>
        <taxon>Chlorophyceae</taxon>
        <taxon>CS clade</taxon>
        <taxon>Sphaeropleales</taxon>
        <taxon>Scenedesmaceae</taxon>
        <taxon>Tetradesmus</taxon>
    </lineage>
</organism>
<protein>
    <recommendedName>
        <fullName evidence="1">Tyrosine-protein kinase ephrin type A/B receptor-like domain-containing protein</fullName>
    </recommendedName>
</protein>
<dbReference type="Proteomes" id="UP001244341">
    <property type="component" value="Chromosome 5b"/>
</dbReference>
<dbReference type="Gene3D" id="2.10.50.10">
    <property type="entry name" value="Tumor Necrosis Factor Receptor, subunit A, domain 2"/>
    <property type="match status" value="2"/>
</dbReference>
<feature type="domain" description="Tyrosine-protein kinase ephrin type A/B receptor-like" evidence="1">
    <location>
        <begin position="362"/>
        <end position="410"/>
    </location>
</feature>